<dbReference type="OrthoDB" id="9789113at2"/>
<feature type="transmembrane region" description="Helical" evidence="1">
    <location>
        <begin position="31"/>
        <end position="54"/>
    </location>
</feature>
<dbReference type="Gene3D" id="1.20.144.10">
    <property type="entry name" value="Phosphatidic acid phosphatase type 2/haloperoxidase"/>
    <property type="match status" value="1"/>
</dbReference>
<dbReference type="RefSeq" id="WP_004290284.1">
    <property type="nucleotide sequence ID" value="NZ_CABKNQ010000018.1"/>
</dbReference>
<organism evidence="3 4">
    <name type="scientific">Bacteroides eggerthii</name>
    <dbReference type="NCBI Taxonomy" id="28111"/>
    <lineage>
        <taxon>Bacteria</taxon>
        <taxon>Pseudomonadati</taxon>
        <taxon>Bacteroidota</taxon>
        <taxon>Bacteroidia</taxon>
        <taxon>Bacteroidales</taxon>
        <taxon>Bacteroidaceae</taxon>
        <taxon>Bacteroides</taxon>
    </lineage>
</organism>
<accession>A0A380YPH6</accession>
<dbReference type="GeneID" id="93071728"/>
<feature type="transmembrane region" description="Helical" evidence="1">
    <location>
        <begin position="61"/>
        <end position="84"/>
    </location>
</feature>
<proteinExistence type="predicted"/>
<evidence type="ECO:0000313" key="3">
    <source>
        <dbReference type="EMBL" id="SUV29840.1"/>
    </source>
</evidence>
<reference evidence="3 4" key="1">
    <citation type="submission" date="2018-06" db="EMBL/GenBank/DDBJ databases">
        <authorList>
            <consortium name="Pathogen Informatics"/>
            <person name="Doyle S."/>
        </authorList>
    </citation>
    <scope>NUCLEOTIDE SEQUENCE [LARGE SCALE GENOMIC DNA]</scope>
    <source>
        <strain evidence="3 4">NCTC11155</strain>
    </source>
</reference>
<dbReference type="EMBL" id="UFSX01000001">
    <property type="protein sequence ID" value="SUV29840.1"/>
    <property type="molecule type" value="Genomic_DNA"/>
</dbReference>
<feature type="domain" description="Phosphatidic acid phosphatase type 2/haloperoxidase" evidence="2">
    <location>
        <begin position="63"/>
        <end position="182"/>
    </location>
</feature>
<dbReference type="InterPro" id="IPR000326">
    <property type="entry name" value="PAP2/HPO"/>
</dbReference>
<evidence type="ECO:0000259" key="2">
    <source>
        <dbReference type="SMART" id="SM00014"/>
    </source>
</evidence>
<dbReference type="PANTHER" id="PTHR14969:SF13">
    <property type="entry name" value="AT30094P"/>
    <property type="match status" value="1"/>
</dbReference>
<gene>
    <name evidence="3" type="primary">bcrC_1</name>
    <name evidence="3" type="ORF">NCTC11155_01831</name>
</gene>
<dbReference type="STRING" id="483216.BACEGG_01977"/>
<dbReference type="SMART" id="SM00014">
    <property type="entry name" value="acidPPc"/>
    <property type="match status" value="1"/>
</dbReference>
<evidence type="ECO:0000256" key="1">
    <source>
        <dbReference type="SAM" id="Phobius"/>
    </source>
</evidence>
<keyword evidence="1" id="KW-0812">Transmembrane</keyword>
<name>A0A380YPH6_9BACE</name>
<keyword evidence="1" id="KW-1133">Transmembrane helix</keyword>
<keyword evidence="3" id="KW-0378">Hydrolase</keyword>
<keyword evidence="1" id="KW-0472">Membrane</keyword>
<feature type="transmembrane region" description="Helical" evidence="1">
    <location>
        <begin position="143"/>
        <end position="161"/>
    </location>
</feature>
<feature type="transmembrane region" description="Helical" evidence="1">
    <location>
        <begin position="167"/>
        <end position="188"/>
    </location>
</feature>
<dbReference type="Proteomes" id="UP000254424">
    <property type="component" value="Unassembled WGS sequence"/>
</dbReference>
<dbReference type="PANTHER" id="PTHR14969">
    <property type="entry name" value="SPHINGOSINE-1-PHOSPHATE PHOSPHOHYDROLASE"/>
    <property type="match status" value="1"/>
</dbReference>
<sequence length="224" mass="25223">MILADVLSGLVEMDTDLLLAINGARAEWADFFMYAFSGKWIWVPLYAAILYVIVRNLHWKVAIGCAVAIALTITFADQIGATVIRPLVCRLRPANLENPVSEFVHIVNGYRGGRYGFPSCHAANTFGLAFFLFYLFRNRALNWFIMIWALLTCYSRSYLGVHYPGDLLAGALVGFAGASLCYWLFSRLCKYERKEDYKHIYVPIWVGGATVLGILAYALIRTLL</sequence>
<dbReference type="GO" id="GO:0050380">
    <property type="term" value="F:undecaprenyl-diphosphatase activity"/>
    <property type="evidence" value="ECO:0007669"/>
    <property type="project" value="UniProtKB-EC"/>
</dbReference>
<protein>
    <submittedName>
        <fullName evidence="3">Phosphoesterase PA-phosphatase related protein</fullName>
        <ecNumber evidence="3">3.6.1.27</ecNumber>
    </submittedName>
</protein>
<dbReference type="Pfam" id="PF01569">
    <property type="entry name" value="PAP2"/>
    <property type="match status" value="1"/>
</dbReference>
<dbReference type="EC" id="3.6.1.27" evidence="3"/>
<feature type="transmembrane region" description="Helical" evidence="1">
    <location>
        <begin position="200"/>
        <end position="220"/>
    </location>
</feature>
<evidence type="ECO:0000313" key="4">
    <source>
        <dbReference type="Proteomes" id="UP000254424"/>
    </source>
</evidence>
<dbReference type="AlphaFoldDB" id="A0A380YPH6"/>
<dbReference type="CDD" id="cd03395">
    <property type="entry name" value="PAP2_like_4"/>
    <property type="match status" value="1"/>
</dbReference>
<dbReference type="SUPFAM" id="SSF48317">
    <property type="entry name" value="Acid phosphatase/Vanadium-dependent haloperoxidase"/>
    <property type="match status" value="1"/>
</dbReference>
<dbReference type="InterPro" id="IPR036938">
    <property type="entry name" value="PAP2/HPO_sf"/>
</dbReference>
<feature type="transmembrane region" description="Helical" evidence="1">
    <location>
        <begin position="115"/>
        <end position="136"/>
    </location>
</feature>